<name>A0A2P6VE14_9CHLO</name>
<sequence>MLRQAAKRLAPQVAAAGTRGVAAAAAAKVKLPPQHGVPGRYAAALYMAAVKAGTLPKVEEELGQVASLMGQSKDFSSFVSDPSVPRATKIEGLTSVLSKMGATDVTKNFVGLLSDNNRLSELGRIVAKFEEIAADQRGEVAAQVTTAEGLSREEADAIQRGLAPLLKPGQKLTLTEQVDPSIIGGVILSMGDKFVDMSVLARVKKLKQIVRDAVPSAQPAKPAPIAQMSAEQRADGLRKAMEEMVNSLERQHVRPMQKEAYTCMAACCDKAGTQQDLQQCCGGCEQKVMVAQQVINAELRAFQERLQRCVQRCQDKAQEQLSATPSEKEIAAAQGSLAECAANCAGEYQKQVPKVSKDLISRLQQIRK</sequence>
<comment type="caution">
    <text evidence="8">The sequence shown here is derived from an EMBL/GenBank/DDBJ whole genome shotgun (WGS) entry which is preliminary data.</text>
</comment>
<dbReference type="Pfam" id="PF00213">
    <property type="entry name" value="OSCP"/>
    <property type="match status" value="1"/>
</dbReference>
<keyword evidence="9" id="KW-1185">Reference proteome</keyword>
<gene>
    <name evidence="8" type="ORF">C2E20_4566</name>
</gene>
<dbReference type="Pfam" id="PF05811">
    <property type="entry name" value="DUF842"/>
    <property type="match status" value="1"/>
</dbReference>
<dbReference type="HAMAP" id="MF_01416">
    <property type="entry name" value="ATP_synth_delta_bact"/>
    <property type="match status" value="1"/>
</dbReference>
<evidence type="ECO:0000256" key="3">
    <source>
        <dbReference type="ARBA" id="ARBA00022448"/>
    </source>
</evidence>
<evidence type="ECO:0000256" key="1">
    <source>
        <dbReference type="ARBA" id="ARBA00004370"/>
    </source>
</evidence>
<evidence type="ECO:0000256" key="5">
    <source>
        <dbReference type="ARBA" id="ARBA00023065"/>
    </source>
</evidence>
<protein>
    <submittedName>
        <fullName evidence="8">ATP synthase subunit mitochondrial</fullName>
    </submittedName>
</protein>
<reference evidence="8 9" key="1">
    <citation type="journal article" date="2018" name="Plant J.">
        <title>Genome sequences of Chlorella sorokiniana UTEX 1602 and Micractinium conductrix SAG 241.80: implications to maltose excretion by a green alga.</title>
        <authorList>
            <person name="Arriola M.B."/>
            <person name="Velmurugan N."/>
            <person name="Zhang Y."/>
            <person name="Plunkett M.H."/>
            <person name="Hondzo H."/>
            <person name="Barney B.M."/>
        </authorList>
    </citation>
    <scope>NUCLEOTIDE SEQUENCE [LARGE SCALE GENOMIC DNA]</scope>
    <source>
        <strain evidence="8 9">SAG 241.80</strain>
    </source>
</reference>
<evidence type="ECO:0000256" key="4">
    <source>
        <dbReference type="ARBA" id="ARBA00022781"/>
    </source>
</evidence>
<keyword evidence="4" id="KW-0375">Hydrogen ion transport</keyword>
<dbReference type="GO" id="GO:0016020">
    <property type="term" value="C:membrane"/>
    <property type="evidence" value="ECO:0007669"/>
    <property type="project" value="UniProtKB-SubCell"/>
</dbReference>
<dbReference type="PANTHER" id="PTHR11910">
    <property type="entry name" value="ATP SYNTHASE DELTA CHAIN"/>
    <property type="match status" value="1"/>
</dbReference>
<dbReference type="SUPFAM" id="SSF47928">
    <property type="entry name" value="N-terminal domain of the delta subunit of the F1F0-ATP synthase"/>
    <property type="match status" value="1"/>
</dbReference>
<keyword evidence="6" id="KW-0472">Membrane</keyword>
<accession>A0A2P6VE14</accession>
<evidence type="ECO:0000313" key="9">
    <source>
        <dbReference type="Proteomes" id="UP000239649"/>
    </source>
</evidence>
<evidence type="ECO:0000256" key="7">
    <source>
        <dbReference type="ARBA" id="ARBA00023310"/>
    </source>
</evidence>
<comment type="similarity">
    <text evidence="2">Belongs to the ATPase delta chain family.</text>
</comment>
<dbReference type="STRING" id="554055.A0A2P6VE14"/>
<keyword evidence="5" id="KW-0406">Ion transport</keyword>
<evidence type="ECO:0000256" key="2">
    <source>
        <dbReference type="ARBA" id="ARBA00007046"/>
    </source>
</evidence>
<dbReference type="Gene3D" id="1.10.520.20">
    <property type="entry name" value="N-terminal domain of the delta subunit of the F1F0-ATP synthase"/>
    <property type="match status" value="1"/>
</dbReference>
<dbReference type="InterPro" id="IPR008560">
    <property type="entry name" value="DUF842_euk"/>
</dbReference>
<dbReference type="AlphaFoldDB" id="A0A2P6VE14"/>
<evidence type="ECO:0000313" key="8">
    <source>
        <dbReference type="EMBL" id="PSC72301.1"/>
    </source>
</evidence>
<dbReference type="InterPro" id="IPR000711">
    <property type="entry name" value="ATPase_OSCP/dsu"/>
</dbReference>
<dbReference type="InterPro" id="IPR026015">
    <property type="entry name" value="ATP_synth_OSCP/delta_N_sf"/>
</dbReference>
<keyword evidence="3" id="KW-0813">Transport</keyword>
<dbReference type="NCBIfam" id="TIGR01145">
    <property type="entry name" value="ATP_synt_delta"/>
    <property type="match status" value="1"/>
</dbReference>
<organism evidence="8 9">
    <name type="scientific">Micractinium conductrix</name>
    <dbReference type="NCBI Taxonomy" id="554055"/>
    <lineage>
        <taxon>Eukaryota</taxon>
        <taxon>Viridiplantae</taxon>
        <taxon>Chlorophyta</taxon>
        <taxon>core chlorophytes</taxon>
        <taxon>Trebouxiophyceae</taxon>
        <taxon>Chlorellales</taxon>
        <taxon>Chlorellaceae</taxon>
        <taxon>Chlorella clade</taxon>
        <taxon>Micractinium</taxon>
    </lineage>
</organism>
<keyword evidence="7" id="KW-0066">ATP synthesis</keyword>
<proteinExistence type="inferred from homology"/>
<dbReference type="OrthoDB" id="1262810at2759"/>
<comment type="subcellular location">
    <subcellularLocation>
        <location evidence="1">Membrane</location>
    </subcellularLocation>
</comment>
<dbReference type="Proteomes" id="UP000239649">
    <property type="component" value="Unassembled WGS sequence"/>
</dbReference>
<evidence type="ECO:0000256" key="6">
    <source>
        <dbReference type="ARBA" id="ARBA00023136"/>
    </source>
</evidence>
<dbReference type="EMBL" id="LHPF02000011">
    <property type="protein sequence ID" value="PSC72301.1"/>
    <property type="molecule type" value="Genomic_DNA"/>
</dbReference>
<dbReference type="PRINTS" id="PR00125">
    <property type="entry name" value="ATPASEDELTA"/>
</dbReference>
<dbReference type="GO" id="GO:0046933">
    <property type="term" value="F:proton-transporting ATP synthase activity, rotational mechanism"/>
    <property type="evidence" value="ECO:0007669"/>
    <property type="project" value="InterPro"/>
</dbReference>